<protein>
    <recommendedName>
        <fullName evidence="3 15">Dihydrolipoyl dehydrogenase</fullName>
        <ecNumber evidence="3 15">1.8.1.4</ecNumber>
    </recommendedName>
</protein>
<evidence type="ECO:0000259" key="16">
    <source>
        <dbReference type="Pfam" id="PF02852"/>
    </source>
</evidence>
<feature type="binding site" evidence="13">
    <location>
        <position position="205"/>
    </location>
    <ligand>
        <name>NAD(+)</name>
        <dbReference type="ChEBI" id="CHEBI:57540"/>
    </ligand>
</feature>
<evidence type="ECO:0000256" key="8">
    <source>
        <dbReference type="ARBA" id="ARBA00023027"/>
    </source>
</evidence>
<dbReference type="Gene3D" id="3.30.390.30">
    <property type="match status" value="1"/>
</dbReference>
<feature type="binding site" evidence="13">
    <location>
        <begin position="145"/>
        <end position="147"/>
    </location>
    <ligand>
        <name>FAD</name>
        <dbReference type="ChEBI" id="CHEBI:57692"/>
    </ligand>
</feature>
<dbReference type="InterPro" id="IPR016156">
    <property type="entry name" value="FAD/NAD-linked_Rdtase_dimer_sf"/>
</dbReference>
<keyword evidence="9" id="KW-1015">Disulfide bond</keyword>
<evidence type="ECO:0000256" key="1">
    <source>
        <dbReference type="ARBA" id="ARBA00004496"/>
    </source>
</evidence>
<evidence type="ECO:0000256" key="10">
    <source>
        <dbReference type="ARBA" id="ARBA00023284"/>
    </source>
</evidence>
<feature type="binding site" evidence="13">
    <location>
        <position position="116"/>
    </location>
    <ligand>
        <name>FAD</name>
        <dbReference type="ChEBI" id="CHEBI:57692"/>
    </ligand>
</feature>
<feature type="binding site" evidence="13">
    <location>
        <begin position="182"/>
        <end position="189"/>
    </location>
    <ligand>
        <name>NAD(+)</name>
        <dbReference type="ChEBI" id="CHEBI:57540"/>
    </ligand>
</feature>
<keyword evidence="5 15" id="KW-0285">Flavoprotein</keyword>
<dbReference type="GO" id="GO:0050660">
    <property type="term" value="F:flavin adenine dinucleotide binding"/>
    <property type="evidence" value="ECO:0007669"/>
    <property type="project" value="InterPro"/>
</dbReference>
<comment type="miscellaneous">
    <text evidence="15">The active site is a redox-active disulfide bond.</text>
</comment>
<dbReference type="InterPro" id="IPR001100">
    <property type="entry name" value="Pyr_nuc-diS_OxRdtase"/>
</dbReference>
<organism evidence="18 19">
    <name type="scientific">Microvenator marinus</name>
    <dbReference type="NCBI Taxonomy" id="2600177"/>
    <lineage>
        <taxon>Bacteria</taxon>
        <taxon>Deltaproteobacteria</taxon>
        <taxon>Bradymonadales</taxon>
        <taxon>Microvenatoraceae</taxon>
        <taxon>Microvenator</taxon>
    </lineage>
</organism>
<evidence type="ECO:0000256" key="15">
    <source>
        <dbReference type="RuleBase" id="RU003692"/>
    </source>
</evidence>
<keyword evidence="10 15" id="KW-0676">Redox-active center</keyword>
<comment type="catalytic activity">
    <reaction evidence="11 15">
        <text>N(6)-[(R)-dihydrolipoyl]-L-lysyl-[protein] + NAD(+) = N(6)-[(R)-lipoyl]-L-lysyl-[protein] + NADH + H(+)</text>
        <dbReference type="Rhea" id="RHEA:15045"/>
        <dbReference type="Rhea" id="RHEA-COMP:10474"/>
        <dbReference type="Rhea" id="RHEA-COMP:10475"/>
        <dbReference type="ChEBI" id="CHEBI:15378"/>
        <dbReference type="ChEBI" id="CHEBI:57540"/>
        <dbReference type="ChEBI" id="CHEBI:57945"/>
        <dbReference type="ChEBI" id="CHEBI:83099"/>
        <dbReference type="ChEBI" id="CHEBI:83100"/>
        <dbReference type="EC" id="1.8.1.4"/>
    </reaction>
</comment>
<evidence type="ECO:0000256" key="13">
    <source>
        <dbReference type="PIRSR" id="PIRSR000350-3"/>
    </source>
</evidence>
<dbReference type="PANTHER" id="PTHR22912:SF217">
    <property type="entry name" value="DIHYDROLIPOYL DEHYDROGENASE"/>
    <property type="match status" value="1"/>
</dbReference>
<evidence type="ECO:0000256" key="5">
    <source>
        <dbReference type="ARBA" id="ARBA00022630"/>
    </source>
</evidence>
<dbReference type="RefSeq" id="WP_146959725.1">
    <property type="nucleotide sequence ID" value="NZ_CP042467.1"/>
</dbReference>
<feature type="disulfide bond" description="Redox-active" evidence="14">
    <location>
        <begin position="44"/>
        <end position="49"/>
    </location>
</feature>
<dbReference type="SUPFAM" id="SSF55424">
    <property type="entry name" value="FAD/NAD-linked reductases, dimerisation (C-terminal) domain"/>
    <property type="match status" value="1"/>
</dbReference>
<keyword evidence="6 13" id="KW-0274">FAD</keyword>
<feature type="binding site" evidence="13">
    <location>
        <position position="314"/>
    </location>
    <ligand>
        <name>FAD</name>
        <dbReference type="ChEBI" id="CHEBI:57692"/>
    </ligand>
</feature>
<keyword evidence="13" id="KW-0547">Nucleotide-binding</keyword>
<dbReference type="Pfam" id="PF07992">
    <property type="entry name" value="Pyr_redox_2"/>
    <property type="match status" value="1"/>
</dbReference>
<gene>
    <name evidence="18" type="primary">lpdA</name>
    <name evidence="18" type="ORF">FRD01_11435</name>
</gene>
<dbReference type="GO" id="GO:0005737">
    <property type="term" value="C:cytoplasm"/>
    <property type="evidence" value="ECO:0007669"/>
    <property type="project" value="UniProtKB-SubCell"/>
</dbReference>
<keyword evidence="7 15" id="KW-0560">Oxidoreductase</keyword>
<dbReference type="FunFam" id="3.30.390.30:FF:000001">
    <property type="entry name" value="Dihydrolipoyl dehydrogenase"/>
    <property type="match status" value="1"/>
</dbReference>
<dbReference type="PRINTS" id="PR00368">
    <property type="entry name" value="FADPNR"/>
</dbReference>
<dbReference type="GO" id="GO:0006103">
    <property type="term" value="P:2-oxoglutarate metabolic process"/>
    <property type="evidence" value="ECO:0007669"/>
    <property type="project" value="TreeGrafter"/>
</dbReference>
<keyword evidence="19" id="KW-1185">Reference proteome</keyword>
<dbReference type="InterPro" id="IPR023753">
    <property type="entry name" value="FAD/NAD-binding_dom"/>
</dbReference>
<evidence type="ECO:0000256" key="12">
    <source>
        <dbReference type="PIRSR" id="PIRSR000350-2"/>
    </source>
</evidence>
<dbReference type="SUPFAM" id="SSF51905">
    <property type="entry name" value="FAD/NAD(P)-binding domain"/>
    <property type="match status" value="1"/>
</dbReference>
<proteinExistence type="inferred from homology"/>
<comment type="cofactor">
    <cofactor evidence="13 15">
        <name>FAD</name>
        <dbReference type="ChEBI" id="CHEBI:57692"/>
    </cofactor>
    <text evidence="13 15">Binds 1 FAD per subunit.</text>
</comment>
<feature type="binding site" evidence="13">
    <location>
        <position position="273"/>
    </location>
    <ligand>
        <name>NAD(+)</name>
        <dbReference type="ChEBI" id="CHEBI:57540"/>
    </ligand>
</feature>
<evidence type="ECO:0000256" key="11">
    <source>
        <dbReference type="ARBA" id="ARBA00049187"/>
    </source>
</evidence>
<comment type="subcellular location">
    <subcellularLocation>
        <location evidence="1">Cytoplasm</location>
    </subcellularLocation>
</comment>
<evidence type="ECO:0000256" key="4">
    <source>
        <dbReference type="ARBA" id="ARBA00022490"/>
    </source>
</evidence>
<dbReference type="Gene3D" id="3.50.50.60">
    <property type="entry name" value="FAD/NAD(P)-binding domain"/>
    <property type="match status" value="2"/>
</dbReference>
<dbReference type="PANTHER" id="PTHR22912">
    <property type="entry name" value="DISULFIDE OXIDOREDUCTASE"/>
    <property type="match status" value="1"/>
</dbReference>
<feature type="active site" description="Proton acceptor" evidence="12">
    <location>
        <position position="447"/>
    </location>
</feature>
<dbReference type="PROSITE" id="PS00076">
    <property type="entry name" value="PYRIDINE_REDOX_1"/>
    <property type="match status" value="1"/>
</dbReference>
<evidence type="ECO:0000256" key="3">
    <source>
        <dbReference type="ARBA" id="ARBA00012608"/>
    </source>
</evidence>
<dbReference type="OrthoDB" id="9786429at2"/>
<dbReference type="PIRSF" id="PIRSF000350">
    <property type="entry name" value="Mercury_reductase_MerA"/>
    <property type="match status" value="1"/>
</dbReference>
<evidence type="ECO:0000259" key="17">
    <source>
        <dbReference type="Pfam" id="PF07992"/>
    </source>
</evidence>
<dbReference type="EC" id="1.8.1.4" evidence="3 15"/>
<dbReference type="PRINTS" id="PR00411">
    <property type="entry name" value="PNDRDTASEI"/>
</dbReference>
<dbReference type="InterPro" id="IPR006258">
    <property type="entry name" value="Lipoamide_DH"/>
</dbReference>
<dbReference type="InterPro" id="IPR012999">
    <property type="entry name" value="Pyr_OxRdtase_I_AS"/>
</dbReference>
<evidence type="ECO:0000313" key="18">
    <source>
        <dbReference type="EMBL" id="QED27836.1"/>
    </source>
</evidence>
<evidence type="ECO:0000313" key="19">
    <source>
        <dbReference type="Proteomes" id="UP000321595"/>
    </source>
</evidence>
<dbReference type="GO" id="GO:0004148">
    <property type="term" value="F:dihydrolipoyl dehydrogenase (NADH) activity"/>
    <property type="evidence" value="ECO:0007669"/>
    <property type="project" value="UniProtKB-EC"/>
</dbReference>
<comment type="similarity">
    <text evidence="2 15">Belongs to the class-I pyridine nucleotide-disulfide oxidoreductase family.</text>
</comment>
<dbReference type="KEGG" id="bbae:FRD01_11435"/>
<dbReference type="Proteomes" id="UP000321595">
    <property type="component" value="Chromosome"/>
</dbReference>
<sequence length="468" mass="50288">MSQYDLVVIGSGPGGYVAAIHAAQGGLKTAIVEKESTERLGGTCLLRGCIPTKAMLNTADLIEKMNHAADFGIAVKDAKIDMDMMHAYKDKVVQKNAGGVKYLMKKNKVDVHLGHGRIDGRGKVSVTDKDGKKTVLNTKNVILATGSACRDMPFAPVDHERILNSDDILQLPDIPKHLVVLGAGAVGSEFASVFLRYGSKVTLIELQDRVLPIEDEEVSAEVAKSFKKQGMTVLTSTKMTELKRVKDTVKLKVEGADGKKEELEASHVLVAIGRKSVLEDVGLNKTKIKLDDRGFVPVNDFMQTTEDWVYAIGDLLNTPWLAHVASKEGIHAVDHILGRNPRPINYGLVPNCTYCTPEVASVGLTEKAAKEKGYDVATGVFPFSAIGKAAILGATDGFVKIVSEKKYDQVLGLHIVGPKATELITEGTVAMQLESTLDELIATIHPHPTLAEAVGEAAHAATGHPLHI</sequence>
<dbReference type="InterPro" id="IPR036188">
    <property type="entry name" value="FAD/NAD-bd_sf"/>
</dbReference>
<feature type="domain" description="FAD/NAD(P)-binding" evidence="17">
    <location>
        <begin position="4"/>
        <end position="329"/>
    </location>
</feature>
<dbReference type="NCBIfam" id="TIGR01350">
    <property type="entry name" value="lipoamide_DH"/>
    <property type="match status" value="1"/>
</dbReference>
<name>A0A5B8XVS0_9DELT</name>
<dbReference type="Pfam" id="PF02852">
    <property type="entry name" value="Pyr_redox_dim"/>
    <property type="match status" value="1"/>
</dbReference>
<keyword evidence="8 13" id="KW-0520">NAD</keyword>
<accession>A0A5B8XVS0</accession>
<dbReference type="InterPro" id="IPR004099">
    <property type="entry name" value="Pyr_nucl-diS_OxRdtase_dimer"/>
</dbReference>
<dbReference type="EMBL" id="CP042467">
    <property type="protein sequence ID" value="QED27836.1"/>
    <property type="molecule type" value="Genomic_DNA"/>
</dbReference>
<feature type="domain" description="Pyridine nucleotide-disulphide oxidoreductase dimerisation" evidence="16">
    <location>
        <begin position="349"/>
        <end position="458"/>
    </location>
</feature>
<evidence type="ECO:0000256" key="9">
    <source>
        <dbReference type="ARBA" id="ARBA00023157"/>
    </source>
</evidence>
<evidence type="ECO:0000256" key="2">
    <source>
        <dbReference type="ARBA" id="ARBA00007532"/>
    </source>
</evidence>
<dbReference type="AlphaFoldDB" id="A0A5B8XVS0"/>
<keyword evidence="4" id="KW-0963">Cytoplasm</keyword>
<evidence type="ECO:0000256" key="7">
    <source>
        <dbReference type="ARBA" id="ARBA00023002"/>
    </source>
</evidence>
<evidence type="ECO:0000256" key="14">
    <source>
        <dbReference type="PIRSR" id="PIRSR000350-4"/>
    </source>
</evidence>
<feature type="binding site" evidence="13">
    <location>
        <position position="53"/>
    </location>
    <ligand>
        <name>FAD</name>
        <dbReference type="ChEBI" id="CHEBI:57692"/>
    </ligand>
</feature>
<dbReference type="InterPro" id="IPR050151">
    <property type="entry name" value="Class-I_Pyr_Nuc-Dis_Oxidored"/>
</dbReference>
<evidence type="ECO:0000256" key="6">
    <source>
        <dbReference type="ARBA" id="ARBA00022827"/>
    </source>
</evidence>
<reference evidence="18 19" key="1">
    <citation type="submission" date="2019-08" db="EMBL/GenBank/DDBJ databases">
        <authorList>
            <person name="Liang Q."/>
        </authorList>
    </citation>
    <scope>NUCLEOTIDE SEQUENCE [LARGE SCALE GENOMIC DNA]</scope>
    <source>
        <strain evidence="18 19">V1718</strain>
    </source>
</reference>